<dbReference type="Gene3D" id="2.170.150.40">
    <property type="entry name" value="Domain of unknown function (DUF427)"/>
    <property type="match status" value="2"/>
</dbReference>
<dbReference type="PANTHER" id="PTHR34310">
    <property type="entry name" value="DUF427 DOMAIN PROTEIN (AFU_ORTHOLOGUE AFUA_3G02220)"/>
    <property type="match status" value="1"/>
</dbReference>
<dbReference type="InterPro" id="IPR007361">
    <property type="entry name" value="DUF427"/>
</dbReference>
<accession>A0AAJ0BUD5</accession>
<keyword evidence="3" id="KW-1185">Reference proteome</keyword>
<gene>
    <name evidence="2" type="ORF">QBC33DRAFT_548286</name>
</gene>
<dbReference type="AlphaFoldDB" id="A0AAJ0BUD5"/>
<dbReference type="RefSeq" id="XP_060280390.1">
    <property type="nucleotide sequence ID" value="XM_060428828.1"/>
</dbReference>
<dbReference type="EMBL" id="MU839022">
    <property type="protein sequence ID" value="KAK1764177.1"/>
    <property type="molecule type" value="Genomic_DNA"/>
</dbReference>
<evidence type="ECO:0000259" key="1">
    <source>
        <dbReference type="Pfam" id="PF04248"/>
    </source>
</evidence>
<dbReference type="Pfam" id="PF04248">
    <property type="entry name" value="NTP_transf_9"/>
    <property type="match status" value="2"/>
</dbReference>
<name>A0AAJ0BUD5_9PEZI</name>
<sequence>MAPSRLSLSELAVKLATDGPTKQEPANRRVRGLLGGHWLFDTTDAVYVWEHQYYPVFYIPLKALDAGPGEISKGKTDEKGFWIGTLHLDGRDIQVAGFSKGPLDGLVKIPAESLDSWFAEDEKLLGTHPKDPYTRIECLPSSREVRIEVGGIVVARSANNVFLHETRLRTRHYLSPTSVVDWGALVPSDTTSFCPYKGQASYYHLRVGGREIRDAVWYYTYPTAESAAIQNRLCFYNEKVDVYIDGVKEEK</sequence>
<organism evidence="2 3">
    <name type="scientific">Phialemonium atrogriseum</name>
    <dbReference type="NCBI Taxonomy" id="1093897"/>
    <lineage>
        <taxon>Eukaryota</taxon>
        <taxon>Fungi</taxon>
        <taxon>Dikarya</taxon>
        <taxon>Ascomycota</taxon>
        <taxon>Pezizomycotina</taxon>
        <taxon>Sordariomycetes</taxon>
        <taxon>Sordariomycetidae</taxon>
        <taxon>Cephalothecales</taxon>
        <taxon>Cephalothecaceae</taxon>
        <taxon>Phialemonium</taxon>
    </lineage>
</organism>
<feature type="domain" description="DUF427" evidence="1">
    <location>
        <begin position="145"/>
        <end position="238"/>
    </location>
</feature>
<comment type="caution">
    <text evidence="2">The sequence shown here is derived from an EMBL/GenBank/DDBJ whole genome shotgun (WGS) entry which is preliminary data.</text>
</comment>
<dbReference type="PANTHER" id="PTHR34310:SF9">
    <property type="entry name" value="BLR5716 PROTEIN"/>
    <property type="match status" value="1"/>
</dbReference>
<proteinExistence type="predicted"/>
<dbReference type="Proteomes" id="UP001244011">
    <property type="component" value="Unassembled WGS sequence"/>
</dbReference>
<reference evidence="2" key="1">
    <citation type="submission" date="2023-06" db="EMBL/GenBank/DDBJ databases">
        <title>Genome-scale phylogeny and comparative genomics of the fungal order Sordariales.</title>
        <authorList>
            <consortium name="Lawrence Berkeley National Laboratory"/>
            <person name="Hensen N."/>
            <person name="Bonometti L."/>
            <person name="Westerberg I."/>
            <person name="Brannstrom I.O."/>
            <person name="Guillou S."/>
            <person name="Cros-Aarteil S."/>
            <person name="Calhoun S."/>
            <person name="Haridas S."/>
            <person name="Kuo A."/>
            <person name="Mondo S."/>
            <person name="Pangilinan J."/>
            <person name="Riley R."/>
            <person name="Labutti K."/>
            <person name="Andreopoulos B."/>
            <person name="Lipzen A."/>
            <person name="Chen C."/>
            <person name="Yanf M."/>
            <person name="Daum C."/>
            <person name="Ng V."/>
            <person name="Clum A."/>
            <person name="Steindorff A."/>
            <person name="Ohm R."/>
            <person name="Martin F."/>
            <person name="Silar P."/>
            <person name="Natvig D."/>
            <person name="Lalanne C."/>
            <person name="Gautier V."/>
            <person name="Ament-Velasquez S.L."/>
            <person name="Kruys A."/>
            <person name="Hutchinson M.I."/>
            <person name="Powell A.J."/>
            <person name="Barry K."/>
            <person name="Miller A.N."/>
            <person name="Grigoriev I.V."/>
            <person name="Debuchy R."/>
            <person name="Gladieux P."/>
            <person name="Thoren M.H."/>
            <person name="Johannesson H."/>
        </authorList>
    </citation>
    <scope>NUCLEOTIDE SEQUENCE</scope>
    <source>
        <strain evidence="2">8032-3</strain>
    </source>
</reference>
<dbReference type="InterPro" id="IPR038694">
    <property type="entry name" value="DUF427_sf"/>
</dbReference>
<evidence type="ECO:0000313" key="2">
    <source>
        <dbReference type="EMBL" id="KAK1764177.1"/>
    </source>
</evidence>
<dbReference type="GeneID" id="85312015"/>
<feature type="domain" description="DUF427" evidence="1">
    <location>
        <begin position="32"/>
        <end position="66"/>
    </location>
</feature>
<protein>
    <submittedName>
        <fullName evidence="2">DUF427-domain-containing protein</fullName>
    </submittedName>
</protein>
<evidence type="ECO:0000313" key="3">
    <source>
        <dbReference type="Proteomes" id="UP001244011"/>
    </source>
</evidence>